<keyword evidence="1" id="KW-0812">Transmembrane</keyword>
<organism evidence="2 3">
    <name type="scientific">Actinoplanes subglobosus</name>
    <dbReference type="NCBI Taxonomy" id="1547892"/>
    <lineage>
        <taxon>Bacteria</taxon>
        <taxon>Bacillati</taxon>
        <taxon>Actinomycetota</taxon>
        <taxon>Actinomycetes</taxon>
        <taxon>Micromonosporales</taxon>
        <taxon>Micromonosporaceae</taxon>
        <taxon>Actinoplanes</taxon>
    </lineage>
</organism>
<protein>
    <submittedName>
        <fullName evidence="2">Uncharacterized protein</fullName>
    </submittedName>
</protein>
<feature type="transmembrane region" description="Helical" evidence="1">
    <location>
        <begin position="99"/>
        <end position="121"/>
    </location>
</feature>
<keyword evidence="3" id="KW-1185">Reference proteome</keyword>
<keyword evidence="1" id="KW-0472">Membrane</keyword>
<feature type="transmembrane region" description="Helical" evidence="1">
    <location>
        <begin position="160"/>
        <end position="179"/>
    </location>
</feature>
<dbReference type="RefSeq" id="WP_378071424.1">
    <property type="nucleotide sequence ID" value="NZ_JBHSBL010000024.1"/>
</dbReference>
<gene>
    <name evidence="2" type="ORF">ACFO0C_36940</name>
</gene>
<evidence type="ECO:0000313" key="3">
    <source>
        <dbReference type="Proteomes" id="UP001595867"/>
    </source>
</evidence>
<dbReference type="Proteomes" id="UP001595867">
    <property type="component" value="Unassembled WGS sequence"/>
</dbReference>
<feature type="transmembrane region" description="Helical" evidence="1">
    <location>
        <begin position="12"/>
        <end position="34"/>
    </location>
</feature>
<keyword evidence="1" id="KW-1133">Transmembrane helix</keyword>
<evidence type="ECO:0000313" key="2">
    <source>
        <dbReference type="EMBL" id="MFC4070551.1"/>
    </source>
</evidence>
<sequence length="274" mass="29722">MSSPEVAEPPSWWPRGLVTLFSELAAIGAVLYYFGWASSQATFAYFGLNVRWFELSTTDYVMQSLQSVFDPFLWLCAATVLATYLHGRLATRFRRRTVTVVRAAAGILAAVACFAYIYPRFGYALDIGLPLLMTAAAGAAAYADHLAPLATGSPVARGRAAALVGVCLLGGFWALSLYAEDEGEGIARSFVGAAPHAADVLVYSKERIAVAGTGVSVLDIPAKDSHYRFRYAGLRILLHTKDRFVLVPALWQRGRDTVIVLPDGDDLRIDVLAR</sequence>
<name>A0ABV8J347_9ACTN</name>
<accession>A0ABV8J347</accession>
<dbReference type="EMBL" id="JBHSBL010000024">
    <property type="protein sequence ID" value="MFC4070551.1"/>
    <property type="molecule type" value="Genomic_DNA"/>
</dbReference>
<proteinExistence type="predicted"/>
<feature type="transmembrane region" description="Helical" evidence="1">
    <location>
        <begin position="127"/>
        <end position="148"/>
    </location>
</feature>
<reference evidence="3" key="1">
    <citation type="journal article" date="2019" name="Int. J. Syst. Evol. Microbiol.">
        <title>The Global Catalogue of Microorganisms (GCM) 10K type strain sequencing project: providing services to taxonomists for standard genome sequencing and annotation.</title>
        <authorList>
            <consortium name="The Broad Institute Genomics Platform"/>
            <consortium name="The Broad Institute Genome Sequencing Center for Infectious Disease"/>
            <person name="Wu L."/>
            <person name="Ma J."/>
        </authorList>
    </citation>
    <scope>NUCLEOTIDE SEQUENCE [LARGE SCALE GENOMIC DNA]</scope>
    <source>
        <strain evidence="3">TBRC 5832</strain>
    </source>
</reference>
<evidence type="ECO:0000256" key="1">
    <source>
        <dbReference type="SAM" id="Phobius"/>
    </source>
</evidence>
<comment type="caution">
    <text evidence="2">The sequence shown here is derived from an EMBL/GenBank/DDBJ whole genome shotgun (WGS) entry which is preliminary data.</text>
</comment>